<comment type="similarity">
    <text evidence="1 3">Belongs to the PemK/MazF family.</text>
</comment>
<dbReference type="Pfam" id="PF02452">
    <property type="entry name" value="PemK_toxin"/>
    <property type="match status" value="1"/>
</dbReference>
<dbReference type="PANTHER" id="PTHR33988:SF2">
    <property type="entry name" value="ENDORIBONUCLEASE MAZF"/>
    <property type="match status" value="1"/>
</dbReference>
<dbReference type="GO" id="GO:0004521">
    <property type="term" value="F:RNA endonuclease activity"/>
    <property type="evidence" value="ECO:0007669"/>
    <property type="project" value="TreeGrafter"/>
</dbReference>
<dbReference type="EC" id="3.1.-.-" evidence="3"/>
<evidence type="ECO:0000256" key="2">
    <source>
        <dbReference type="ARBA" id="ARBA00022649"/>
    </source>
</evidence>
<evidence type="ECO:0000256" key="3">
    <source>
        <dbReference type="PIRNR" id="PIRNR033490"/>
    </source>
</evidence>
<dbReference type="GO" id="GO:0016787">
    <property type="term" value="F:hydrolase activity"/>
    <property type="evidence" value="ECO:0007669"/>
    <property type="project" value="UniProtKB-KW"/>
</dbReference>
<dbReference type="GO" id="GO:0006402">
    <property type="term" value="P:mRNA catabolic process"/>
    <property type="evidence" value="ECO:0007669"/>
    <property type="project" value="TreeGrafter"/>
</dbReference>
<dbReference type="GO" id="GO:0003677">
    <property type="term" value="F:DNA binding"/>
    <property type="evidence" value="ECO:0007669"/>
    <property type="project" value="InterPro"/>
</dbReference>
<dbReference type="SUPFAM" id="SSF50118">
    <property type="entry name" value="Cell growth inhibitor/plasmid maintenance toxic component"/>
    <property type="match status" value="1"/>
</dbReference>
<name>A0A174EG15_9FIRM</name>
<reference evidence="4 5" key="1">
    <citation type="submission" date="2015-09" db="EMBL/GenBank/DDBJ databases">
        <authorList>
            <consortium name="Pathogen Informatics"/>
        </authorList>
    </citation>
    <scope>NUCLEOTIDE SEQUENCE [LARGE SCALE GENOMIC DNA]</scope>
    <source>
        <strain evidence="4 5">2789STDY5834841</strain>
    </source>
</reference>
<accession>A0A174EG15</accession>
<sequence length="120" mass="13388">MRRGEVYFVDFGKDKTTHKQCGIRPAVIVSNNRGNGHGPTVTVVPLTGNIHKRPEMPTHVQIPLSSCIGLKRPSMALAEQVDTVDKIKEKDKIGEIHDNLLMEQITVALQIQIGVFEEYN</sequence>
<comment type="function">
    <text evidence="3">Toxic component of a type II toxin-antitoxin (TA) system.</text>
</comment>
<proteinExistence type="inferred from homology"/>
<dbReference type="RefSeq" id="WP_009320886.1">
    <property type="nucleotide sequence ID" value="NZ_CYZO01000037.1"/>
</dbReference>
<keyword evidence="3 4" id="KW-0378">Hydrolase</keyword>
<dbReference type="Gene3D" id="2.30.30.110">
    <property type="match status" value="1"/>
</dbReference>
<dbReference type="GO" id="GO:0016075">
    <property type="term" value="P:rRNA catabolic process"/>
    <property type="evidence" value="ECO:0007669"/>
    <property type="project" value="TreeGrafter"/>
</dbReference>
<dbReference type="Proteomes" id="UP000095787">
    <property type="component" value="Unassembled WGS sequence"/>
</dbReference>
<dbReference type="AlphaFoldDB" id="A0A174EG15"/>
<organism evidence="4 5">
    <name type="scientific">[Ruminococcus] torques</name>
    <dbReference type="NCBI Taxonomy" id="33039"/>
    <lineage>
        <taxon>Bacteria</taxon>
        <taxon>Bacillati</taxon>
        <taxon>Bacillota</taxon>
        <taxon>Clostridia</taxon>
        <taxon>Lachnospirales</taxon>
        <taxon>Lachnospiraceae</taxon>
        <taxon>Mediterraneibacter</taxon>
    </lineage>
</organism>
<keyword evidence="3" id="KW-0255">Endonuclease</keyword>
<keyword evidence="2" id="KW-1277">Toxin-antitoxin system</keyword>
<gene>
    <name evidence="4" type="primary">ndoA_1</name>
    <name evidence="4" type="ORF">ERS852456_02368</name>
</gene>
<evidence type="ECO:0000313" key="4">
    <source>
        <dbReference type="EMBL" id="CUO36784.1"/>
    </source>
</evidence>
<protein>
    <recommendedName>
        <fullName evidence="3">mRNA interferase</fullName>
        <ecNumber evidence="3">3.1.-.-</ecNumber>
    </recommendedName>
</protein>
<keyword evidence="3" id="KW-0540">Nuclease</keyword>
<dbReference type="EMBL" id="CYZO01000037">
    <property type="protein sequence ID" value="CUO36784.1"/>
    <property type="molecule type" value="Genomic_DNA"/>
</dbReference>
<evidence type="ECO:0000313" key="5">
    <source>
        <dbReference type="Proteomes" id="UP000095787"/>
    </source>
</evidence>
<dbReference type="PANTHER" id="PTHR33988">
    <property type="entry name" value="ENDORIBONUCLEASE MAZF-RELATED"/>
    <property type="match status" value="1"/>
</dbReference>
<evidence type="ECO:0000256" key="1">
    <source>
        <dbReference type="ARBA" id="ARBA00007521"/>
    </source>
</evidence>
<dbReference type="PIRSF" id="PIRSF033490">
    <property type="entry name" value="MazF"/>
    <property type="match status" value="1"/>
</dbReference>
<dbReference type="InterPro" id="IPR003477">
    <property type="entry name" value="PemK-like"/>
</dbReference>
<dbReference type="InterPro" id="IPR011067">
    <property type="entry name" value="Plasmid_toxin/cell-grow_inhib"/>
</dbReference>